<evidence type="ECO:0000313" key="8">
    <source>
        <dbReference type="Proteomes" id="UP001063350"/>
    </source>
</evidence>
<feature type="region of interest" description="Disordered" evidence="5">
    <location>
        <begin position="115"/>
        <end position="139"/>
    </location>
</feature>
<name>A0A915XL97_9BACT</name>
<comment type="similarity">
    <text evidence="1 4">Belongs to the bacterial solute-binding protein 9 family.</text>
</comment>
<keyword evidence="2 4" id="KW-0813">Transport</keyword>
<dbReference type="PRINTS" id="PR00690">
    <property type="entry name" value="ADHESNFAMILY"/>
</dbReference>
<organism evidence="7 8">
    <name type="scientific">Desulfolithobacter dissulfuricans</name>
    <dbReference type="NCBI Taxonomy" id="2795293"/>
    <lineage>
        <taxon>Bacteria</taxon>
        <taxon>Pseudomonadati</taxon>
        <taxon>Thermodesulfobacteriota</taxon>
        <taxon>Desulfobulbia</taxon>
        <taxon>Desulfobulbales</taxon>
        <taxon>Desulfobulbaceae</taxon>
        <taxon>Desulfolithobacter</taxon>
    </lineage>
</organism>
<dbReference type="Pfam" id="PF01297">
    <property type="entry name" value="ZnuA"/>
    <property type="match status" value="1"/>
</dbReference>
<evidence type="ECO:0000256" key="4">
    <source>
        <dbReference type="RuleBase" id="RU003512"/>
    </source>
</evidence>
<dbReference type="GO" id="GO:0046872">
    <property type="term" value="F:metal ion binding"/>
    <property type="evidence" value="ECO:0007669"/>
    <property type="project" value="InterPro"/>
</dbReference>
<evidence type="ECO:0000256" key="5">
    <source>
        <dbReference type="SAM" id="MobiDB-lite"/>
    </source>
</evidence>
<evidence type="ECO:0000256" key="3">
    <source>
        <dbReference type="ARBA" id="ARBA00022729"/>
    </source>
</evidence>
<dbReference type="AlphaFoldDB" id="A0A915XL97"/>
<keyword evidence="8" id="KW-1185">Reference proteome</keyword>
<evidence type="ECO:0000256" key="1">
    <source>
        <dbReference type="ARBA" id="ARBA00011028"/>
    </source>
</evidence>
<dbReference type="InterPro" id="IPR006128">
    <property type="entry name" value="Lipoprotein_PsaA-like"/>
</dbReference>
<sequence length="307" mass="34229">MHWKKTSLFLLFLTLSTSLPAVALARITVFVSILPQEYFVERVGGERVQVQALVQPGQSPVTYAPTPRQMAALSRADVYFRIGVPFENSLIPKLQRSIPHLSIIDLRQGLDLLPGDHDHEGHGAGDEHVEDRRHDEEMDPHTWLDPRLVKKQAALIRDTLIRLDPEGKELYQLNYETFAADLEALDRRLREVLAPLSGQTIYVFHPAYGYFCRAYGLRQKAVAPGGKGPGPRHLARLIASARKDNVHVIFVQPQFSSSSARVIARAIDGVVIPLDPLARDYLANMERIAGRIAAAFSPTVGSSPRRP</sequence>
<dbReference type="RefSeq" id="WP_267927097.1">
    <property type="nucleotide sequence ID" value="NZ_AP024233.1"/>
</dbReference>
<gene>
    <name evidence="7" type="ORF">GF1_27390</name>
</gene>
<evidence type="ECO:0000313" key="7">
    <source>
        <dbReference type="EMBL" id="BCO10363.1"/>
    </source>
</evidence>
<dbReference type="PANTHER" id="PTHR42953">
    <property type="entry name" value="HIGH-AFFINITY ZINC UPTAKE SYSTEM PROTEIN ZNUA-RELATED"/>
    <property type="match status" value="1"/>
</dbReference>
<dbReference type="EMBL" id="AP024233">
    <property type="protein sequence ID" value="BCO10363.1"/>
    <property type="molecule type" value="Genomic_DNA"/>
</dbReference>
<dbReference type="GO" id="GO:0007155">
    <property type="term" value="P:cell adhesion"/>
    <property type="evidence" value="ECO:0007669"/>
    <property type="project" value="InterPro"/>
</dbReference>
<dbReference type="KEGG" id="ddu:GF1_27390"/>
<dbReference type="Proteomes" id="UP001063350">
    <property type="component" value="Chromosome"/>
</dbReference>
<feature type="chain" id="PRO_5038054552" evidence="6">
    <location>
        <begin position="24"/>
        <end position="307"/>
    </location>
</feature>
<evidence type="ECO:0000256" key="6">
    <source>
        <dbReference type="SAM" id="SignalP"/>
    </source>
</evidence>
<reference evidence="7" key="1">
    <citation type="submission" date="2020-12" db="EMBL/GenBank/DDBJ databases">
        <title>Desulfobium dissulfuricans gen. nov., sp. nov., a novel mesophilic, sulfate-reducing bacterium isolated from a deep-sea hydrothermal vent.</title>
        <authorList>
            <person name="Hashimoto Y."/>
            <person name="Tame A."/>
            <person name="Sawayama S."/>
            <person name="Miyazaki J."/>
            <person name="Takai K."/>
            <person name="Nakagawa S."/>
        </authorList>
    </citation>
    <scope>NUCLEOTIDE SEQUENCE</scope>
    <source>
        <strain evidence="7">GF1</strain>
    </source>
</reference>
<dbReference type="Gene3D" id="3.40.50.1980">
    <property type="entry name" value="Nitrogenase molybdenum iron protein domain"/>
    <property type="match status" value="2"/>
</dbReference>
<evidence type="ECO:0000256" key="2">
    <source>
        <dbReference type="ARBA" id="ARBA00022448"/>
    </source>
</evidence>
<dbReference type="InterPro" id="IPR006127">
    <property type="entry name" value="ZnuA-like"/>
</dbReference>
<protein>
    <submittedName>
        <fullName evidence="7">Cation ABC transporter substrate-binding protein</fullName>
    </submittedName>
</protein>
<keyword evidence="3 6" id="KW-0732">Signal</keyword>
<dbReference type="PANTHER" id="PTHR42953:SF3">
    <property type="entry name" value="HIGH-AFFINITY ZINC UPTAKE SYSTEM PROTEIN ZNUA"/>
    <property type="match status" value="1"/>
</dbReference>
<feature type="signal peptide" evidence="6">
    <location>
        <begin position="1"/>
        <end position="23"/>
    </location>
</feature>
<accession>A0A915XL97</accession>
<proteinExistence type="inferred from homology"/>
<dbReference type="InterPro" id="IPR050492">
    <property type="entry name" value="Bact_metal-bind_prot9"/>
</dbReference>
<dbReference type="SUPFAM" id="SSF53807">
    <property type="entry name" value="Helical backbone' metal receptor"/>
    <property type="match status" value="1"/>
</dbReference>
<dbReference type="GO" id="GO:0030001">
    <property type="term" value="P:metal ion transport"/>
    <property type="evidence" value="ECO:0007669"/>
    <property type="project" value="InterPro"/>
</dbReference>